<name>A0A936EZX2_9BACT</name>
<sequence>MERSLESLLLLQAETQVQRVRNLPPSTPLGETEFKVYSQFGEDGILQFLTRHVPCPDQRFVEFGVEDFREANCRFLIQRDPWTGLVMDGDPKLGARLQAQSVYWARNLKGRTAFITAENIDSLLAEEGFTGDLGILSIDIDGNDYWVWKAVTVASPRIVVCEYNSVLGCQRPVVVPYDPGFRRQTAHPTWLYAGASLPALCHLALAKGYAFVGSNRAGNNAFFVRRDVLGDLRPLEAQAGYVESTFRESRGPQGQFTYLTGRDRLAAIRDMPLLDVATGESIKAGDLLAPAQGL</sequence>
<comment type="caution">
    <text evidence="1">The sequence shown here is derived from an EMBL/GenBank/DDBJ whole genome shotgun (WGS) entry which is preliminary data.</text>
</comment>
<proteinExistence type="predicted"/>
<dbReference type="Proteomes" id="UP000709959">
    <property type="component" value="Unassembled WGS sequence"/>
</dbReference>
<gene>
    <name evidence="1" type="ORF">IPN91_02885</name>
</gene>
<evidence type="ECO:0000313" key="2">
    <source>
        <dbReference type="Proteomes" id="UP000709959"/>
    </source>
</evidence>
<dbReference type="EMBL" id="JADKCH010000001">
    <property type="protein sequence ID" value="MBK8571589.1"/>
    <property type="molecule type" value="Genomic_DNA"/>
</dbReference>
<reference evidence="1 2" key="1">
    <citation type="submission" date="2020-10" db="EMBL/GenBank/DDBJ databases">
        <title>Connecting structure to function with the recovery of over 1000 high-quality activated sludge metagenome-assembled genomes encoding full-length rRNA genes using long-read sequencing.</title>
        <authorList>
            <person name="Singleton C.M."/>
            <person name="Petriglieri F."/>
            <person name="Kristensen J.M."/>
            <person name="Kirkegaard R.H."/>
            <person name="Michaelsen T.Y."/>
            <person name="Andersen M.H."/>
            <person name="Karst S.M."/>
            <person name="Dueholm M.S."/>
            <person name="Nielsen P.H."/>
            <person name="Albertsen M."/>
        </authorList>
    </citation>
    <scope>NUCLEOTIDE SEQUENCE [LARGE SCALE GENOMIC DNA]</scope>
    <source>
        <strain evidence="1">OdNE_18-Q3-R46-58_MAXAC.008</strain>
    </source>
</reference>
<accession>A0A936EZX2</accession>
<evidence type="ECO:0000313" key="1">
    <source>
        <dbReference type="EMBL" id="MBK8571589.1"/>
    </source>
</evidence>
<protein>
    <submittedName>
        <fullName evidence="1">Uncharacterized protein</fullName>
    </submittedName>
</protein>
<dbReference type="AlphaFoldDB" id="A0A936EZX2"/>
<organism evidence="1 2">
    <name type="scientific">Candidatus Geothrix odensensis</name>
    <dbReference type="NCBI Taxonomy" id="2954440"/>
    <lineage>
        <taxon>Bacteria</taxon>
        <taxon>Pseudomonadati</taxon>
        <taxon>Acidobacteriota</taxon>
        <taxon>Holophagae</taxon>
        <taxon>Holophagales</taxon>
        <taxon>Holophagaceae</taxon>
        <taxon>Geothrix</taxon>
    </lineage>
</organism>